<dbReference type="CDD" id="cd20704">
    <property type="entry name" value="Orc3"/>
    <property type="match status" value="1"/>
</dbReference>
<dbReference type="OrthoDB" id="10265211at2759"/>
<keyword evidence="3" id="KW-0235">DNA replication</keyword>
<comment type="subcellular location">
    <subcellularLocation>
        <location evidence="1">Nucleus</location>
    </subcellularLocation>
</comment>
<evidence type="ECO:0000256" key="5">
    <source>
        <dbReference type="ARBA" id="ARBA00023242"/>
    </source>
</evidence>
<dbReference type="InterPro" id="IPR045667">
    <property type="entry name" value="ORC3_N"/>
</dbReference>
<keyword evidence="4" id="KW-0238">DNA-binding</keyword>
<protein>
    <submittedName>
        <fullName evidence="9">Origin recognition complex (ORC) subunit 3 N-terminus</fullName>
    </submittedName>
</protein>
<dbReference type="Pfam" id="PF18137">
    <property type="entry name" value="WHD_ORC"/>
    <property type="match status" value="1"/>
</dbReference>
<dbReference type="GO" id="GO:0006270">
    <property type="term" value="P:DNA replication initiation"/>
    <property type="evidence" value="ECO:0007669"/>
    <property type="project" value="TreeGrafter"/>
</dbReference>
<evidence type="ECO:0000256" key="1">
    <source>
        <dbReference type="ARBA" id="ARBA00004123"/>
    </source>
</evidence>
<dbReference type="GO" id="GO:0005656">
    <property type="term" value="C:nuclear pre-replicative complex"/>
    <property type="evidence" value="ECO:0007669"/>
    <property type="project" value="TreeGrafter"/>
</dbReference>
<evidence type="ECO:0000256" key="3">
    <source>
        <dbReference type="ARBA" id="ARBA00022705"/>
    </source>
</evidence>
<feature type="domain" description="Origin recognition complex subunit 3 winged helix C-terminal" evidence="8">
    <location>
        <begin position="568"/>
        <end position="711"/>
    </location>
</feature>
<dbReference type="Pfam" id="PF07034">
    <property type="entry name" value="ORC3_N"/>
    <property type="match status" value="1"/>
</dbReference>
<dbReference type="GO" id="GO:0031261">
    <property type="term" value="C:DNA replication preinitiation complex"/>
    <property type="evidence" value="ECO:0007669"/>
    <property type="project" value="TreeGrafter"/>
</dbReference>
<dbReference type="GO" id="GO:0005664">
    <property type="term" value="C:nuclear origin of replication recognition complex"/>
    <property type="evidence" value="ECO:0007669"/>
    <property type="project" value="InterPro"/>
</dbReference>
<evidence type="ECO:0000313" key="9">
    <source>
        <dbReference type="EMBL" id="GLB39805.1"/>
    </source>
</evidence>
<feature type="domain" description="Origin recognition complex subunit 3 N-terminal" evidence="7">
    <location>
        <begin position="26"/>
        <end position="341"/>
    </location>
</feature>
<dbReference type="EMBL" id="BRPK01000007">
    <property type="protein sequence ID" value="GLB39805.1"/>
    <property type="molecule type" value="Genomic_DNA"/>
</dbReference>
<name>A0A9P3UQ54_LYOSH</name>
<evidence type="ECO:0000259" key="8">
    <source>
        <dbReference type="Pfam" id="PF18137"/>
    </source>
</evidence>
<evidence type="ECO:0000256" key="4">
    <source>
        <dbReference type="ARBA" id="ARBA00023125"/>
    </source>
</evidence>
<dbReference type="InterPro" id="IPR040855">
    <property type="entry name" value="ORC_WH_C"/>
</dbReference>
<dbReference type="Proteomes" id="UP001063166">
    <property type="component" value="Unassembled WGS sequence"/>
</dbReference>
<dbReference type="PANTHER" id="PTHR12748">
    <property type="entry name" value="ORIGIN RECOGNITION COMPLEX SUBUNIT 3"/>
    <property type="match status" value="1"/>
</dbReference>
<evidence type="ECO:0000259" key="7">
    <source>
        <dbReference type="Pfam" id="PF07034"/>
    </source>
</evidence>
<keyword evidence="5" id="KW-0539">Nucleus</keyword>
<evidence type="ECO:0000256" key="2">
    <source>
        <dbReference type="ARBA" id="ARBA00010977"/>
    </source>
</evidence>
<comment type="similarity">
    <text evidence="2">Belongs to the ORC3 family.</text>
</comment>
<feature type="compositionally biased region" description="Basic residues" evidence="6">
    <location>
        <begin position="651"/>
        <end position="660"/>
    </location>
</feature>
<dbReference type="PANTHER" id="PTHR12748:SF0">
    <property type="entry name" value="ORIGIN RECOGNITION COMPLEX SUBUNIT 3"/>
    <property type="match status" value="1"/>
</dbReference>
<dbReference type="AlphaFoldDB" id="A0A9P3UQ54"/>
<dbReference type="GO" id="GO:0003688">
    <property type="term" value="F:DNA replication origin binding"/>
    <property type="evidence" value="ECO:0007669"/>
    <property type="project" value="TreeGrafter"/>
</dbReference>
<keyword evidence="10" id="KW-1185">Reference proteome</keyword>
<proteinExistence type="inferred from homology"/>
<organism evidence="9 10">
    <name type="scientific">Lyophyllum shimeji</name>
    <name type="common">Hon-shimeji</name>
    <name type="synonym">Tricholoma shimeji</name>
    <dbReference type="NCBI Taxonomy" id="47721"/>
    <lineage>
        <taxon>Eukaryota</taxon>
        <taxon>Fungi</taxon>
        <taxon>Dikarya</taxon>
        <taxon>Basidiomycota</taxon>
        <taxon>Agaricomycotina</taxon>
        <taxon>Agaricomycetes</taxon>
        <taxon>Agaricomycetidae</taxon>
        <taxon>Agaricales</taxon>
        <taxon>Tricholomatineae</taxon>
        <taxon>Lyophyllaceae</taxon>
        <taxon>Lyophyllum</taxon>
    </lineage>
</organism>
<sequence>MTVPNLDDPNQAVFCIPFAGKTDEEEEDSHVPLPRSIHRERDLLDGEKLRIDAYMEAWSKCLDRVKSLIYALHAPIAADIVQEVSTSYDSVLSGLPYPELPVISVTNPTSASTFLDQVTAHTNSSELDNEELFDTTAFTTHLYPTDCVNLTSAMKAMIGGFVARSHILQEVKGRPATSLVNYDIEMLLAWYTAVRDTYDIKDACKPKLVVLLHDFEQLDPLVIQDVFSICSLYVSRLPLVFILALSSPASPSYLHTTYPRSTIALLRVRNYNVPSGAQLLEELVQKTFFDPEFEPDVVIGPSVLTFIKDYHDRHDSSLDAMIKILHLAHLKHFSAEPLTLLVNTTPSADILLERSAFPFIDALFTRLQASGERHDTSSNASGWSEQTLPTLIASVNNARGSFRARARRLRTGFGILKLVQKFMEQQGYKGLGWNLPGGAGILDVMNDVLLGKIGQDVKFLGTMVKKLRGAQLGALLEILHTYFNSLPSRIRSSEEEARTKLVFSINALPHETVDDTSGIASQVAASFGEWLVEYLNGVLAPLEDATLWDIWYTGLSPFPADLINPSVRASIVAGLLEPHKFAEASDEEDNERTSLALWELPDTSILFRRYLDSGKMINLYDWFESFQLELETQRKALKQRLVQRTSGSHSPTKRGRKGKAKAAEEADEEDDLDKWKLEVQARFMRAMQELDYLGFIKHTGRKADHVQRVVYDIHD</sequence>
<reference evidence="9" key="1">
    <citation type="submission" date="2022-07" db="EMBL/GenBank/DDBJ databases">
        <title>The genome of Lyophyllum shimeji provides insight into the initial evolution of ectomycorrhizal fungal genome.</title>
        <authorList>
            <person name="Kobayashi Y."/>
            <person name="Shibata T."/>
            <person name="Hirakawa H."/>
            <person name="Shigenobu S."/>
            <person name="Nishiyama T."/>
            <person name="Yamada A."/>
            <person name="Hasebe M."/>
            <person name="Kawaguchi M."/>
        </authorList>
    </citation>
    <scope>NUCLEOTIDE SEQUENCE</scope>
    <source>
        <strain evidence="9">AT787</strain>
    </source>
</reference>
<evidence type="ECO:0000256" key="6">
    <source>
        <dbReference type="SAM" id="MobiDB-lite"/>
    </source>
</evidence>
<feature type="region of interest" description="Disordered" evidence="6">
    <location>
        <begin position="640"/>
        <end position="667"/>
    </location>
</feature>
<evidence type="ECO:0000313" key="10">
    <source>
        <dbReference type="Proteomes" id="UP001063166"/>
    </source>
</evidence>
<comment type="caution">
    <text evidence="9">The sequence shown here is derived from an EMBL/GenBank/DDBJ whole genome shotgun (WGS) entry which is preliminary data.</text>
</comment>
<gene>
    <name evidence="9" type="primary">ORC3</name>
    <name evidence="9" type="ORF">LshimejAT787_0703150</name>
</gene>
<dbReference type="InterPro" id="IPR020795">
    <property type="entry name" value="ORC3"/>
</dbReference>
<accession>A0A9P3UQ54</accession>